<gene>
    <name evidence="3" type="ORF">C9J12_29770</name>
</gene>
<dbReference type="SUPFAM" id="SSF81665">
    <property type="entry name" value="Calcium ATPase, transmembrane domain M"/>
    <property type="match status" value="1"/>
</dbReference>
<dbReference type="AlphaFoldDB" id="A0A2T3J5Q0"/>
<evidence type="ECO:0000313" key="4">
    <source>
        <dbReference type="Proteomes" id="UP000240987"/>
    </source>
</evidence>
<reference evidence="3 4" key="1">
    <citation type="submission" date="2018-01" db="EMBL/GenBank/DDBJ databases">
        <title>Whole genome sequencing of Histamine producing bacteria.</title>
        <authorList>
            <person name="Butler K."/>
        </authorList>
    </citation>
    <scope>NUCLEOTIDE SEQUENCE [LARGE SCALE GENOMIC DNA]</scope>
    <source>
        <strain evidence="3 4">JCM 12947</strain>
    </source>
</reference>
<evidence type="ECO:0000259" key="2">
    <source>
        <dbReference type="Pfam" id="PF00690"/>
    </source>
</evidence>
<feature type="compositionally biased region" description="Basic and acidic residues" evidence="1">
    <location>
        <begin position="1"/>
        <end position="12"/>
    </location>
</feature>
<evidence type="ECO:0000313" key="3">
    <source>
        <dbReference type="EMBL" id="PSU41113.1"/>
    </source>
</evidence>
<protein>
    <recommendedName>
        <fullName evidence="2">Cation-transporting P-type ATPase N-terminal domain-containing protein</fullName>
    </recommendedName>
</protein>
<feature type="domain" description="Cation-transporting P-type ATPase N-terminal" evidence="2">
    <location>
        <begin position="8"/>
        <end position="53"/>
    </location>
</feature>
<dbReference type="Proteomes" id="UP000240987">
    <property type="component" value="Unassembled WGS sequence"/>
</dbReference>
<dbReference type="Pfam" id="PF00690">
    <property type="entry name" value="Cation_ATPase_N"/>
    <property type="match status" value="1"/>
</dbReference>
<evidence type="ECO:0000256" key="1">
    <source>
        <dbReference type="SAM" id="MobiDB-lite"/>
    </source>
</evidence>
<feature type="region of interest" description="Disordered" evidence="1">
    <location>
        <begin position="1"/>
        <end position="25"/>
    </location>
</feature>
<keyword evidence="4" id="KW-1185">Reference proteome</keyword>
<dbReference type="EMBL" id="PYMJ01000096">
    <property type="protein sequence ID" value="PSU41113.1"/>
    <property type="molecule type" value="Genomic_DNA"/>
</dbReference>
<name>A0A2T3J5Q0_9GAMM</name>
<dbReference type="RefSeq" id="WP_146150141.1">
    <property type="nucleotide sequence ID" value="NZ_PYMJ01000096.1"/>
</dbReference>
<feature type="non-terminal residue" evidence="3">
    <location>
        <position position="54"/>
    </location>
</feature>
<accession>A0A2T3J5Q0</accession>
<feature type="compositionally biased region" description="Polar residues" evidence="1">
    <location>
        <begin position="13"/>
        <end position="22"/>
    </location>
</feature>
<organism evidence="3 4">
    <name type="scientific">Photobacterium frigidiphilum</name>
    <dbReference type="NCBI Taxonomy" id="264736"/>
    <lineage>
        <taxon>Bacteria</taxon>
        <taxon>Pseudomonadati</taxon>
        <taxon>Pseudomonadota</taxon>
        <taxon>Gammaproteobacteria</taxon>
        <taxon>Vibrionales</taxon>
        <taxon>Vibrionaceae</taxon>
        <taxon>Photobacterium</taxon>
    </lineage>
</organism>
<sequence length="54" mass="5948">MSESPHHWHHDSVQGTFDTVDSSPDGLTLLDAVQRLDLHGPNKLPDSATRSPLM</sequence>
<comment type="caution">
    <text evidence="3">The sequence shown here is derived from an EMBL/GenBank/DDBJ whole genome shotgun (WGS) entry which is preliminary data.</text>
</comment>
<dbReference type="InterPro" id="IPR004014">
    <property type="entry name" value="ATPase_P-typ_cation-transptr_N"/>
</dbReference>
<proteinExistence type="predicted"/>
<dbReference type="GO" id="GO:0022857">
    <property type="term" value="F:transmembrane transporter activity"/>
    <property type="evidence" value="ECO:0007669"/>
    <property type="project" value="UniProtKB-ARBA"/>
</dbReference>
<dbReference type="InterPro" id="IPR023298">
    <property type="entry name" value="ATPase_P-typ_TM_dom_sf"/>
</dbReference>